<dbReference type="Gene3D" id="3.30.200.20">
    <property type="entry name" value="Phosphorylase Kinase, domain 1"/>
    <property type="match status" value="1"/>
</dbReference>
<dbReference type="Gene3D" id="2.10.220.10">
    <property type="entry name" value="Hormone Receptor, Insulin-like Growth Factor Receptor 1, Chain A, domain 2"/>
    <property type="match status" value="1"/>
</dbReference>
<keyword evidence="18" id="KW-0464">Manganese</keyword>
<dbReference type="InterPro" id="IPR036941">
    <property type="entry name" value="Rcpt_L-dom_sf"/>
</dbReference>
<dbReference type="GO" id="GO:0043235">
    <property type="term" value="C:receptor complex"/>
    <property type="evidence" value="ECO:0007669"/>
    <property type="project" value="TreeGrafter"/>
</dbReference>
<evidence type="ECO:0000256" key="4">
    <source>
        <dbReference type="ARBA" id="ARBA00022679"/>
    </source>
</evidence>
<dbReference type="SUPFAM" id="SSF57184">
    <property type="entry name" value="Growth factor receptor domain"/>
    <property type="match status" value="1"/>
</dbReference>
<dbReference type="InterPro" id="IPR050122">
    <property type="entry name" value="RTK"/>
</dbReference>
<proteinExistence type="evidence at transcript level"/>
<dbReference type="PANTHER" id="PTHR24416">
    <property type="entry name" value="TYROSINE-PROTEIN KINASE RECEPTOR"/>
    <property type="match status" value="1"/>
</dbReference>
<dbReference type="Gene3D" id="1.10.510.10">
    <property type="entry name" value="Transferase(Phosphotransferase) domain 1"/>
    <property type="match status" value="1"/>
</dbReference>
<keyword evidence="11" id="KW-0418">Kinase</keyword>
<keyword evidence="10 20" id="KW-0547">Nucleotide-binding</keyword>
<evidence type="ECO:0000256" key="19">
    <source>
        <dbReference type="ARBA" id="ARBA00051243"/>
    </source>
</evidence>
<evidence type="ECO:0000313" key="26">
    <source>
        <dbReference type="EMBL" id="AIW65594.1"/>
    </source>
</evidence>
<dbReference type="PROSITE" id="PS00109">
    <property type="entry name" value="PROTEIN_KINASE_TYR"/>
    <property type="match status" value="1"/>
</dbReference>
<keyword evidence="5" id="KW-0165">Cleavage on pair of basic residues</keyword>
<evidence type="ECO:0000256" key="9">
    <source>
        <dbReference type="ARBA" id="ARBA00022737"/>
    </source>
</evidence>
<evidence type="ECO:0000259" key="24">
    <source>
        <dbReference type="PROSITE" id="PS50011"/>
    </source>
</evidence>
<dbReference type="InterPro" id="IPR011009">
    <property type="entry name" value="Kinase-like_dom_sf"/>
</dbReference>
<evidence type="ECO:0000256" key="8">
    <source>
        <dbReference type="ARBA" id="ARBA00022729"/>
    </source>
</evidence>
<dbReference type="PROSITE" id="PS00107">
    <property type="entry name" value="PROTEIN_KINASE_ATP"/>
    <property type="match status" value="1"/>
</dbReference>
<dbReference type="SUPFAM" id="SSF56112">
    <property type="entry name" value="Protein kinase-like (PK-like)"/>
    <property type="match status" value="1"/>
</dbReference>
<dbReference type="GO" id="GO:0005886">
    <property type="term" value="C:plasma membrane"/>
    <property type="evidence" value="ECO:0007669"/>
    <property type="project" value="TreeGrafter"/>
</dbReference>
<feature type="domain" description="Fibronectin type-III" evidence="25">
    <location>
        <begin position="921"/>
        <end position="1017"/>
    </location>
</feature>
<evidence type="ECO:0000256" key="21">
    <source>
        <dbReference type="SAM" id="MobiDB-lite"/>
    </source>
</evidence>
<evidence type="ECO:0000256" key="15">
    <source>
        <dbReference type="ARBA" id="ARBA00023137"/>
    </source>
</evidence>
<evidence type="ECO:0000256" key="23">
    <source>
        <dbReference type="SAM" id="SignalP"/>
    </source>
</evidence>
<dbReference type="PRINTS" id="PR00109">
    <property type="entry name" value="TYRKINASE"/>
</dbReference>
<evidence type="ECO:0000256" key="12">
    <source>
        <dbReference type="ARBA" id="ARBA00022840"/>
    </source>
</evidence>
<evidence type="ECO:0000256" key="1">
    <source>
        <dbReference type="ARBA" id="ARBA00004479"/>
    </source>
</evidence>
<evidence type="ECO:0000256" key="20">
    <source>
        <dbReference type="PROSITE-ProRule" id="PRU10141"/>
    </source>
</evidence>
<dbReference type="CDD" id="cd00063">
    <property type="entry name" value="FN3"/>
    <property type="match status" value="2"/>
</dbReference>
<dbReference type="SMART" id="SM00060">
    <property type="entry name" value="FN3"/>
    <property type="match status" value="1"/>
</dbReference>
<evidence type="ECO:0000256" key="13">
    <source>
        <dbReference type="ARBA" id="ARBA00022989"/>
    </source>
</evidence>
<dbReference type="Pfam" id="PF07714">
    <property type="entry name" value="PK_Tyr_Ser-Thr"/>
    <property type="match status" value="1"/>
</dbReference>
<feature type="compositionally biased region" description="Polar residues" evidence="21">
    <location>
        <begin position="1398"/>
        <end position="1415"/>
    </location>
</feature>
<dbReference type="InterPro" id="IPR009030">
    <property type="entry name" value="Growth_fac_rcpt_cys_sf"/>
</dbReference>
<dbReference type="InterPro" id="IPR001245">
    <property type="entry name" value="Ser-Thr/Tyr_kinase_cat_dom"/>
</dbReference>
<comment type="catalytic activity">
    <reaction evidence="19">
        <text>L-tyrosyl-[protein] + ATP = O-phospho-L-tyrosyl-[protein] + ADP + H(+)</text>
        <dbReference type="Rhea" id="RHEA:10596"/>
        <dbReference type="Rhea" id="RHEA-COMP:10136"/>
        <dbReference type="Rhea" id="RHEA-COMP:20101"/>
        <dbReference type="ChEBI" id="CHEBI:15378"/>
        <dbReference type="ChEBI" id="CHEBI:30616"/>
        <dbReference type="ChEBI" id="CHEBI:46858"/>
        <dbReference type="ChEBI" id="CHEBI:61978"/>
        <dbReference type="ChEBI" id="CHEBI:456216"/>
        <dbReference type="EC" id="2.7.10.1"/>
    </reaction>
</comment>
<evidence type="ECO:0000256" key="16">
    <source>
        <dbReference type="ARBA" id="ARBA00023170"/>
    </source>
</evidence>
<feature type="binding site" evidence="20">
    <location>
        <position position="1113"/>
    </location>
    <ligand>
        <name>ATP</name>
        <dbReference type="ChEBI" id="CHEBI:30616"/>
    </ligand>
</feature>
<dbReference type="InterPro" id="IPR000719">
    <property type="entry name" value="Prot_kinase_dom"/>
</dbReference>
<comment type="subcellular location">
    <subcellularLocation>
        <location evidence="1">Membrane</location>
        <topology evidence="1">Single-pass type I membrane protein</topology>
    </subcellularLocation>
</comment>
<dbReference type="Gene3D" id="3.80.20.20">
    <property type="entry name" value="Receptor L-domain"/>
    <property type="match status" value="2"/>
</dbReference>
<accession>A0A3S6BVW3</accession>
<feature type="compositionally biased region" description="Low complexity" evidence="21">
    <location>
        <begin position="738"/>
        <end position="749"/>
    </location>
</feature>
<keyword evidence="15" id="KW-0829">Tyrosine-protein kinase</keyword>
<dbReference type="Pfam" id="PF01030">
    <property type="entry name" value="Recep_L_domain"/>
    <property type="match status" value="2"/>
</dbReference>
<dbReference type="EMBL" id="KF951031">
    <property type="protein sequence ID" value="AIW65594.1"/>
    <property type="molecule type" value="mRNA"/>
</dbReference>
<feature type="signal peptide" evidence="23">
    <location>
        <begin position="1"/>
        <end position="25"/>
    </location>
</feature>
<dbReference type="InterPro" id="IPR006211">
    <property type="entry name" value="Furin-like_Cys-rich_dom"/>
</dbReference>
<reference evidence="26" key="1">
    <citation type="submission" date="2013-12" db="EMBL/GenBank/DDBJ databases">
        <authorList>
            <person name="Lee J.-S."/>
        </authorList>
    </citation>
    <scope>NUCLEOTIDE SEQUENCE</scope>
</reference>
<keyword evidence="16 26" id="KW-0675">Receptor</keyword>
<keyword evidence="14 22" id="KW-0472">Membrane</keyword>
<dbReference type="Pfam" id="PF00757">
    <property type="entry name" value="Furin-like"/>
    <property type="match status" value="1"/>
</dbReference>
<dbReference type="PROSITE" id="PS50011">
    <property type="entry name" value="PROTEIN_KINASE_DOM"/>
    <property type="match status" value="1"/>
</dbReference>
<evidence type="ECO:0000256" key="6">
    <source>
        <dbReference type="ARBA" id="ARBA00022692"/>
    </source>
</evidence>
<evidence type="ECO:0000256" key="5">
    <source>
        <dbReference type="ARBA" id="ARBA00022685"/>
    </source>
</evidence>
<keyword evidence="12 20" id="KW-0067">ATP-binding</keyword>
<dbReference type="PROSITE" id="PS50853">
    <property type="entry name" value="FN3"/>
    <property type="match status" value="1"/>
</dbReference>
<keyword evidence="3" id="KW-0597">Phosphoprotein</keyword>
<dbReference type="SMART" id="SM00219">
    <property type="entry name" value="TyrKc"/>
    <property type="match status" value="1"/>
</dbReference>
<protein>
    <recommendedName>
        <fullName evidence="2">receptor protein-tyrosine kinase</fullName>
        <ecNumber evidence="2">2.7.10.1</ecNumber>
    </recommendedName>
</protein>
<feature type="chain" id="PRO_5019505390" description="receptor protein-tyrosine kinase" evidence="23">
    <location>
        <begin position="26"/>
        <end position="1452"/>
    </location>
</feature>
<keyword evidence="7" id="KW-0479">Metal-binding</keyword>
<dbReference type="SUPFAM" id="SSF49265">
    <property type="entry name" value="Fibronectin type III"/>
    <property type="match status" value="1"/>
</dbReference>
<dbReference type="EC" id="2.7.10.1" evidence="2"/>
<dbReference type="GO" id="GO:0005524">
    <property type="term" value="F:ATP binding"/>
    <property type="evidence" value="ECO:0007669"/>
    <property type="project" value="UniProtKB-UniRule"/>
</dbReference>
<dbReference type="InterPro" id="IPR000494">
    <property type="entry name" value="Rcpt_L-dom"/>
</dbReference>
<dbReference type="InterPro" id="IPR036116">
    <property type="entry name" value="FN3_sf"/>
</dbReference>
<evidence type="ECO:0000259" key="25">
    <source>
        <dbReference type="PROSITE" id="PS50853"/>
    </source>
</evidence>
<evidence type="ECO:0000256" key="22">
    <source>
        <dbReference type="SAM" id="Phobius"/>
    </source>
</evidence>
<sequence length="1452" mass="163512">MSGRNYGGILISVAVLLGYLTKTNGEVCGSITLKSPRASDYDHLQNCTIIEGNVGVFLGIGNFGSMNDNISMDLSFPNIVEITDYLLVFKANRLESLSQLFPNLFVIRGHELLGDHALSILENENLRDVGLTSLTTILRGGVVIKHNPMLCYVDMIDWRRIVSFDYHDHIDAQEVFDSGICPYKCPLECPFQATPHGKFQFCWNLEHCQRQELDNCSSNNQTCFYNSNGSIENCAKECLGGCDIGITKPSNGNCRSCRNVRIGNICQSSCPQGTLLLKDYRCVNNEECNTKYDSNGLERPFKPFRGQCLSKCPEHTKEKNGTCVTCSEDCPTECPGGNITSTDALATFVGCTVIKGSLSIQLKGRNIVQKLEEALSKVKVIEGSLKISRVFSLMSLDVFKSLEVIEGQNLEENFSLTLLENENLKKMFPQREHGRRVQIYRTFNNGTRVPGRAFINYNPHLCLEEIESVLGSALHDSQISNKTNGNKAQCNPMLLEVNATVAISQFGIPQIKLEFKSYLETIWELNNENDLRVLKTYVVHYKQLEPATFRAQNLTKYRDRDICLESCSDSVGQAPSDSSGTNNLPCDKTTWQVSEFEPRGSIVVSDESQNPVITWPNETLEISNVEPYTYYGLFVTTMLVREYMVNQNVSGAESEIIYIQAPVYYPSKPEAVSIVSINHTTFNIMWEPPLSPNGEIDHYELILELRQDGLVLERNGNFCDKQFENGFFVSNPDKKSDSSTSDTNKENSSLPEDDIQKQPCACSSYQCQQSDNQAVQGPITEENRISEDIFLTLVINSAFQNTRNDSGSRAKRSIRNEVDEPIPTTKDNLVPEVHDQIGSSSSWTKIASKLQDNAYTVFSIVVPSQRNSFQATHLQHFGQYLVKLRACHAPKSIDDKLVKWCSVPVLQSPLVYPKPEADDIPESSFHYLSNNGSNPTWLIWDPPKDPNGHILSYTIRYKSEENGTEVSRSCISATQYEKFGNRYPMPMKESYFVSVRAISLSAPGNWTRFIWVEQPSENRSIAWFIIAPITAVFLLMALIFAFLYFRWVQEQQRKSTFSTQNPNYCPMEYIADEWEIKRTLVVVGEKIGKGAFAVVHKGTYLSPNGGTTEIAIKMPHEDAQHMECMQFLQEAHLMKEIKAVHVVRLIGVVSVNLPYMVLLEYMALGDLRTYLTTHRPNSEFNLTNKPPPTIKRMYQMALEIADGMAYLANQSKSVVHRDLAARNCLVSADGIVKIADFGMARQVYDNYQKHGQGKMPVRWMSPEALRGEFSTKTDVWSYGVVLWEIVTLGDLPYPGLSHNEVMQFVDHQRIMAKPNSCPDHLYDLMKRCWHRHLSRRPTFLDIAQELLPWASDRFLRESYVTSSEGKSAFEAQIKLDPVEETVPAETFEDQVAEECLPLTQNGGSPRTQSFSQDAGANSKDLSLGASSLVSKLSWAPSLFSMVKRQQSDSITG</sequence>
<dbReference type="GO" id="GO:0046872">
    <property type="term" value="F:metal ion binding"/>
    <property type="evidence" value="ECO:0007669"/>
    <property type="project" value="UniProtKB-KW"/>
</dbReference>
<dbReference type="GO" id="GO:0007169">
    <property type="term" value="P:cell surface receptor protein tyrosine kinase signaling pathway"/>
    <property type="evidence" value="ECO:0007669"/>
    <property type="project" value="TreeGrafter"/>
</dbReference>
<evidence type="ECO:0000256" key="18">
    <source>
        <dbReference type="ARBA" id="ARBA00023211"/>
    </source>
</evidence>
<dbReference type="FunFam" id="1.10.510.10:FF:000554">
    <property type="entry name" value="Predicted protein"/>
    <property type="match status" value="1"/>
</dbReference>
<organism evidence="26">
    <name type="scientific">Tigriopus japonicus</name>
    <name type="common">Copepod</name>
    <dbReference type="NCBI Taxonomy" id="158387"/>
    <lineage>
        <taxon>Eukaryota</taxon>
        <taxon>Metazoa</taxon>
        <taxon>Ecdysozoa</taxon>
        <taxon>Arthropoda</taxon>
        <taxon>Crustacea</taxon>
        <taxon>Multicrustacea</taxon>
        <taxon>Hexanauplia</taxon>
        <taxon>Copepoda</taxon>
        <taxon>Harpacticoida</taxon>
        <taxon>Harpacticidae</taxon>
        <taxon>Tigriopus</taxon>
    </lineage>
</organism>
<name>A0A3S6BVW3_TIGJA</name>
<dbReference type="InterPro" id="IPR003961">
    <property type="entry name" value="FN3_dom"/>
</dbReference>
<keyword evidence="17" id="KW-0325">Glycoprotein</keyword>
<evidence type="ECO:0000256" key="10">
    <source>
        <dbReference type="ARBA" id="ARBA00022741"/>
    </source>
</evidence>
<keyword evidence="13 22" id="KW-1133">Transmembrane helix</keyword>
<dbReference type="InterPro" id="IPR008266">
    <property type="entry name" value="Tyr_kinase_AS"/>
</dbReference>
<keyword evidence="8 23" id="KW-0732">Signal</keyword>
<dbReference type="InterPro" id="IPR020635">
    <property type="entry name" value="Tyr_kinase_cat_dom"/>
</dbReference>
<feature type="region of interest" description="Disordered" evidence="21">
    <location>
        <begin position="1398"/>
        <end position="1419"/>
    </location>
</feature>
<evidence type="ECO:0000256" key="17">
    <source>
        <dbReference type="ARBA" id="ARBA00023180"/>
    </source>
</evidence>
<gene>
    <name evidence="26" type="primary">IR</name>
</gene>
<dbReference type="Gene3D" id="2.60.40.10">
    <property type="entry name" value="Immunoglobulins"/>
    <property type="match status" value="3"/>
</dbReference>
<evidence type="ECO:0000256" key="11">
    <source>
        <dbReference type="ARBA" id="ARBA00022777"/>
    </source>
</evidence>
<dbReference type="InterPro" id="IPR017441">
    <property type="entry name" value="Protein_kinase_ATP_BS"/>
</dbReference>
<dbReference type="GO" id="GO:0004714">
    <property type="term" value="F:transmembrane receptor protein tyrosine kinase activity"/>
    <property type="evidence" value="ECO:0007669"/>
    <property type="project" value="UniProtKB-EC"/>
</dbReference>
<evidence type="ECO:0000256" key="3">
    <source>
        <dbReference type="ARBA" id="ARBA00022553"/>
    </source>
</evidence>
<feature type="transmembrane region" description="Helical" evidence="22">
    <location>
        <begin position="1021"/>
        <end position="1045"/>
    </location>
</feature>
<feature type="region of interest" description="Disordered" evidence="21">
    <location>
        <begin position="730"/>
        <end position="756"/>
    </location>
</feature>
<feature type="transmembrane region" description="Helical" evidence="22">
    <location>
        <begin position="1142"/>
        <end position="1164"/>
    </location>
</feature>
<evidence type="ECO:0000256" key="14">
    <source>
        <dbReference type="ARBA" id="ARBA00023136"/>
    </source>
</evidence>
<keyword evidence="9" id="KW-0677">Repeat</keyword>
<evidence type="ECO:0000256" key="2">
    <source>
        <dbReference type="ARBA" id="ARBA00011902"/>
    </source>
</evidence>
<dbReference type="SUPFAM" id="SSF52058">
    <property type="entry name" value="L domain-like"/>
    <property type="match status" value="2"/>
</dbReference>
<evidence type="ECO:0000256" key="7">
    <source>
        <dbReference type="ARBA" id="ARBA00022723"/>
    </source>
</evidence>
<keyword evidence="4" id="KW-0808">Transferase</keyword>
<dbReference type="InterPro" id="IPR013783">
    <property type="entry name" value="Ig-like_fold"/>
</dbReference>
<keyword evidence="6 22" id="KW-0812">Transmembrane</keyword>
<dbReference type="PANTHER" id="PTHR24416:SF525">
    <property type="entry name" value="INSULIN-LIKE RECEPTOR"/>
    <property type="match status" value="1"/>
</dbReference>
<feature type="domain" description="Protein kinase" evidence="24">
    <location>
        <begin position="1081"/>
        <end position="1350"/>
    </location>
</feature>